<evidence type="ECO:0000313" key="1">
    <source>
        <dbReference type="EMBL" id="KAJ1117887.1"/>
    </source>
</evidence>
<protein>
    <submittedName>
        <fullName evidence="1">Uncharacterized protein</fullName>
    </submittedName>
</protein>
<sequence>MVREPLSWLPQRFSRTDAKDGACWCPGGASISTLRPGARLERTGSSSPAFGALGALDRAQSAPTIKSVLRLRW</sequence>
<evidence type="ECO:0000313" key="2">
    <source>
        <dbReference type="Proteomes" id="UP001066276"/>
    </source>
</evidence>
<accession>A0AAV7NT65</accession>
<dbReference type="AlphaFoldDB" id="A0AAV7NT65"/>
<keyword evidence="2" id="KW-1185">Reference proteome</keyword>
<organism evidence="1 2">
    <name type="scientific">Pleurodeles waltl</name>
    <name type="common">Iberian ribbed newt</name>
    <dbReference type="NCBI Taxonomy" id="8319"/>
    <lineage>
        <taxon>Eukaryota</taxon>
        <taxon>Metazoa</taxon>
        <taxon>Chordata</taxon>
        <taxon>Craniata</taxon>
        <taxon>Vertebrata</taxon>
        <taxon>Euteleostomi</taxon>
        <taxon>Amphibia</taxon>
        <taxon>Batrachia</taxon>
        <taxon>Caudata</taxon>
        <taxon>Salamandroidea</taxon>
        <taxon>Salamandridae</taxon>
        <taxon>Pleurodelinae</taxon>
        <taxon>Pleurodeles</taxon>
    </lineage>
</organism>
<reference evidence="1" key="1">
    <citation type="journal article" date="2022" name="bioRxiv">
        <title>Sequencing and chromosome-scale assembly of the giantPleurodeles waltlgenome.</title>
        <authorList>
            <person name="Brown T."/>
            <person name="Elewa A."/>
            <person name="Iarovenko S."/>
            <person name="Subramanian E."/>
            <person name="Araus A.J."/>
            <person name="Petzold A."/>
            <person name="Susuki M."/>
            <person name="Suzuki K.-i.T."/>
            <person name="Hayashi T."/>
            <person name="Toyoda A."/>
            <person name="Oliveira C."/>
            <person name="Osipova E."/>
            <person name="Leigh N.D."/>
            <person name="Simon A."/>
            <person name="Yun M.H."/>
        </authorList>
    </citation>
    <scope>NUCLEOTIDE SEQUENCE</scope>
    <source>
        <strain evidence="1">20211129_DDA</strain>
        <tissue evidence="1">Liver</tissue>
    </source>
</reference>
<dbReference type="EMBL" id="JANPWB010000012">
    <property type="protein sequence ID" value="KAJ1117887.1"/>
    <property type="molecule type" value="Genomic_DNA"/>
</dbReference>
<gene>
    <name evidence="1" type="ORF">NDU88_006083</name>
</gene>
<name>A0AAV7NT65_PLEWA</name>
<dbReference type="Proteomes" id="UP001066276">
    <property type="component" value="Chromosome 8"/>
</dbReference>
<proteinExistence type="predicted"/>
<comment type="caution">
    <text evidence="1">The sequence shown here is derived from an EMBL/GenBank/DDBJ whole genome shotgun (WGS) entry which is preliminary data.</text>
</comment>